<keyword evidence="3" id="KW-1185">Reference proteome</keyword>
<accession>A0A977KA10</accession>
<reference evidence="2" key="1">
    <citation type="submission" date="2013-11" db="EMBL/GenBank/DDBJ databases">
        <title>Comparative genomics of Ignicoccus.</title>
        <authorList>
            <person name="Podar M."/>
        </authorList>
    </citation>
    <scope>NUCLEOTIDE SEQUENCE</scope>
    <source>
        <strain evidence="2">DSM 13166</strain>
    </source>
</reference>
<dbReference type="Proteomes" id="UP001063698">
    <property type="component" value="Chromosome"/>
</dbReference>
<proteinExistence type="predicted"/>
<dbReference type="AlphaFoldDB" id="A0A977KA10"/>
<organism evidence="2 3">
    <name type="scientific">Ignicoccus pacificus DSM 13166</name>
    <dbReference type="NCBI Taxonomy" id="940294"/>
    <lineage>
        <taxon>Archaea</taxon>
        <taxon>Thermoproteota</taxon>
        <taxon>Thermoprotei</taxon>
        <taxon>Desulfurococcales</taxon>
        <taxon>Desulfurococcaceae</taxon>
        <taxon>Ignicoccus</taxon>
    </lineage>
</organism>
<dbReference type="PANTHER" id="PTHR37030:SF3">
    <property type="entry name" value="POLYMERASE NUCLEOTIDYL TRANSFERASE DOMAIN-CONTAINING PROTEIN"/>
    <property type="match status" value="1"/>
</dbReference>
<dbReference type="SUPFAM" id="SSF81301">
    <property type="entry name" value="Nucleotidyltransferase"/>
    <property type="match status" value="1"/>
</dbReference>
<dbReference type="InterPro" id="IPR002934">
    <property type="entry name" value="Polymerase_NTP_transf_dom"/>
</dbReference>
<feature type="domain" description="Polymerase nucleotidyl transferase" evidence="1">
    <location>
        <begin position="17"/>
        <end position="80"/>
    </location>
</feature>
<sequence>MAPERLKLLLRWREIVPKIAEILKEIIPDAEIYLVGSVARGDYDAWSDVDILIVTPRELTRKERIEIRAKLWEEMERRGLPWYFPWELHFVKKGEEGRYPERKRLY</sequence>
<dbReference type="KEGG" id="ipc:IPA_08265"/>
<dbReference type="EMBL" id="CP006868">
    <property type="protein sequence ID" value="UXD21799.1"/>
    <property type="molecule type" value="Genomic_DNA"/>
</dbReference>
<dbReference type="Pfam" id="PF01909">
    <property type="entry name" value="NTP_transf_2"/>
    <property type="match status" value="1"/>
</dbReference>
<dbReference type="PANTHER" id="PTHR37030">
    <property type="entry name" value="NUCLEOTIDYLTRANSFERASE"/>
    <property type="match status" value="1"/>
</dbReference>
<dbReference type="CDD" id="cd05403">
    <property type="entry name" value="NT_KNTase_like"/>
    <property type="match status" value="1"/>
</dbReference>
<evidence type="ECO:0000259" key="1">
    <source>
        <dbReference type="Pfam" id="PF01909"/>
    </source>
</evidence>
<dbReference type="InterPro" id="IPR043519">
    <property type="entry name" value="NT_sf"/>
</dbReference>
<gene>
    <name evidence="2" type="ORF">IPA_08265</name>
</gene>
<evidence type="ECO:0000313" key="2">
    <source>
        <dbReference type="EMBL" id="UXD21799.1"/>
    </source>
</evidence>
<evidence type="ECO:0000313" key="3">
    <source>
        <dbReference type="Proteomes" id="UP001063698"/>
    </source>
</evidence>
<dbReference type="GO" id="GO:0016779">
    <property type="term" value="F:nucleotidyltransferase activity"/>
    <property type="evidence" value="ECO:0007669"/>
    <property type="project" value="InterPro"/>
</dbReference>
<name>A0A977KA10_9CREN</name>
<protein>
    <submittedName>
        <fullName evidence="2">DNA polymerase</fullName>
    </submittedName>
</protein>
<dbReference type="Gene3D" id="3.30.460.10">
    <property type="entry name" value="Beta Polymerase, domain 2"/>
    <property type="match status" value="1"/>
</dbReference>